<comment type="similarity">
    <text evidence="3">Belongs to the UbiH/COQ6 family.</text>
</comment>
<evidence type="ECO:0000256" key="7">
    <source>
        <dbReference type="ARBA" id="ARBA00023033"/>
    </source>
</evidence>
<dbReference type="OrthoDB" id="9769565at2"/>
<organism evidence="10 11">
    <name type="scientific">Amphritea opalescens</name>
    <dbReference type="NCBI Taxonomy" id="2490544"/>
    <lineage>
        <taxon>Bacteria</taxon>
        <taxon>Pseudomonadati</taxon>
        <taxon>Pseudomonadota</taxon>
        <taxon>Gammaproteobacteria</taxon>
        <taxon>Oceanospirillales</taxon>
        <taxon>Oceanospirillaceae</taxon>
        <taxon>Amphritea</taxon>
    </lineage>
</organism>
<evidence type="ECO:0000256" key="3">
    <source>
        <dbReference type="ARBA" id="ARBA00005349"/>
    </source>
</evidence>
<dbReference type="PANTHER" id="PTHR43876">
    <property type="entry name" value="UBIQUINONE BIOSYNTHESIS MONOOXYGENASE COQ6, MITOCHONDRIAL"/>
    <property type="match status" value="1"/>
</dbReference>
<proteinExistence type="inferred from homology"/>
<evidence type="ECO:0000256" key="5">
    <source>
        <dbReference type="ARBA" id="ARBA00022827"/>
    </source>
</evidence>
<dbReference type="NCBIfam" id="TIGR01988">
    <property type="entry name" value="Ubi-OHases"/>
    <property type="match status" value="1"/>
</dbReference>
<dbReference type="InterPro" id="IPR051205">
    <property type="entry name" value="UbiH/COQ6_monooxygenase"/>
</dbReference>
<accession>A0A430KQM4</accession>
<dbReference type="GO" id="GO:0006744">
    <property type="term" value="P:ubiquinone biosynthetic process"/>
    <property type="evidence" value="ECO:0007669"/>
    <property type="project" value="UniProtKB-UniPathway"/>
</dbReference>
<dbReference type="EMBL" id="RQXW01000008">
    <property type="protein sequence ID" value="RTE65653.1"/>
    <property type="molecule type" value="Genomic_DNA"/>
</dbReference>
<evidence type="ECO:0000259" key="9">
    <source>
        <dbReference type="Pfam" id="PF01494"/>
    </source>
</evidence>
<sequence>MKNRYDLLIVGGGMVGATIAAALGNTDLRIAVVDQAYPQPFVVDAEHDLRVSALSIASERIFQTLGVWDGIMARRACPYQRMKIWESSEQRAATEFVSDDIGADHLGFIVENRVIQLALLERLGQLDNVDLICPAEILDIDYSPGCSLVRLADGRELIGKLMVAADGGGSRVRLAAGIGVHSWDYDQHALVASIVTEQPQQDITWQQFTPTGPLAFLPLSGHRASLVWYNRPAEVKRLLSLDEAEFISAVVEAFPKRLGSIEALLERGAFPLRRQHASQYVKEGVALAGDAAHMINPLAGQGVNIGLLDAAALAEVILTGHREGLDISDLTLLQRYEKQRRHHNLMMMQLMDGFYRVFSNDLLPLKLLRNLGLGAAERLTPAKNRVMRFAMGLEGRLPALARGEQIGQ</sequence>
<dbReference type="InterPro" id="IPR010971">
    <property type="entry name" value="UbiH/COQ6"/>
</dbReference>
<dbReference type="FunFam" id="3.50.50.60:FF:000021">
    <property type="entry name" value="Ubiquinone biosynthesis monooxygenase COQ6"/>
    <property type="match status" value="1"/>
</dbReference>
<feature type="domain" description="FAD-binding" evidence="9">
    <location>
        <begin position="5"/>
        <end position="344"/>
    </location>
</feature>
<dbReference type="Pfam" id="PF01494">
    <property type="entry name" value="FAD_binding_3"/>
    <property type="match status" value="1"/>
</dbReference>
<evidence type="ECO:0000256" key="8">
    <source>
        <dbReference type="ARBA" id="ARBA00065734"/>
    </source>
</evidence>
<evidence type="ECO:0000256" key="1">
    <source>
        <dbReference type="ARBA" id="ARBA00001974"/>
    </source>
</evidence>
<dbReference type="PANTHER" id="PTHR43876:SF10">
    <property type="entry name" value="3-DEMETHOXYUBIQUINOL 3-HYDROXYLASE"/>
    <property type="match status" value="1"/>
</dbReference>
<name>A0A430KQM4_9GAMM</name>
<evidence type="ECO:0000256" key="2">
    <source>
        <dbReference type="ARBA" id="ARBA00004749"/>
    </source>
</evidence>
<keyword evidence="11" id="KW-1185">Reference proteome</keyword>
<dbReference type="AlphaFoldDB" id="A0A430KQM4"/>
<comment type="pathway">
    <text evidence="2">Cofactor biosynthesis; ubiquinone biosynthesis.</text>
</comment>
<dbReference type="PRINTS" id="PR00420">
    <property type="entry name" value="RNGMNOXGNASE"/>
</dbReference>
<dbReference type="Proteomes" id="UP000283087">
    <property type="component" value="Unassembled WGS sequence"/>
</dbReference>
<dbReference type="Gene3D" id="3.50.50.60">
    <property type="entry name" value="FAD/NAD(P)-binding domain"/>
    <property type="match status" value="2"/>
</dbReference>
<comment type="caution">
    <text evidence="10">The sequence shown here is derived from an EMBL/GenBank/DDBJ whole genome shotgun (WGS) entry which is preliminary data.</text>
</comment>
<dbReference type="InterPro" id="IPR002938">
    <property type="entry name" value="FAD-bd"/>
</dbReference>
<evidence type="ECO:0000256" key="6">
    <source>
        <dbReference type="ARBA" id="ARBA00023002"/>
    </source>
</evidence>
<dbReference type="GO" id="GO:0008682">
    <property type="term" value="F:3-demethoxyubiquinol 3-hydroxylase activity"/>
    <property type="evidence" value="ECO:0007669"/>
    <property type="project" value="TreeGrafter"/>
</dbReference>
<evidence type="ECO:0000256" key="4">
    <source>
        <dbReference type="ARBA" id="ARBA00022630"/>
    </source>
</evidence>
<gene>
    <name evidence="10" type="primary">ubiF</name>
    <name evidence="10" type="synonym">yleB</name>
    <name evidence="10" type="ORF">EH243_10270</name>
</gene>
<keyword evidence="6" id="KW-0560">Oxidoreductase</keyword>
<dbReference type="SUPFAM" id="SSF51905">
    <property type="entry name" value="FAD/NAD(P)-binding domain"/>
    <property type="match status" value="1"/>
</dbReference>
<evidence type="ECO:0000313" key="10">
    <source>
        <dbReference type="EMBL" id="RTE65653.1"/>
    </source>
</evidence>
<protein>
    <submittedName>
        <fullName evidence="10">2-octaprenyl-3-methyl-6-methoxy-1,4-benzoquinol hydroxylase</fullName>
    </submittedName>
</protein>
<dbReference type="InterPro" id="IPR036188">
    <property type="entry name" value="FAD/NAD-bd_sf"/>
</dbReference>
<keyword evidence="7" id="KW-0503">Monooxygenase</keyword>
<reference evidence="10 11" key="1">
    <citation type="submission" date="2018-11" db="EMBL/GenBank/DDBJ databases">
        <title>The draft genome sequence of Amphritea opalescens ANRC-JH13T.</title>
        <authorList>
            <person name="Fang Z."/>
            <person name="Zhang Y."/>
            <person name="Han X."/>
        </authorList>
    </citation>
    <scope>NUCLEOTIDE SEQUENCE [LARGE SCALE GENOMIC DNA]</scope>
    <source>
        <strain evidence="10 11">ANRC-JH13</strain>
    </source>
</reference>
<dbReference type="GO" id="GO:0110142">
    <property type="term" value="C:ubiquinone biosynthesis complex"/>
    <property type="evidence" value="ECO:0007669"/>
    <property type="project" value="UniProtKB-ARBA"/>
</dbReference>
<dbReference type="RefSeq" id="WP_126158576.1">
    <property type="nucleotide sequence ID" value="NZ_RQXW01000008.1"/>
</dbReference>
<comment type="subunit">
    <text evidence="8">Component of the Ubi complex metabolon, which regroups five ubiquinone biosynthesis proteins (UbiE, UbiF, UbiG, UbiH and UbiI) and two accessory factors (UbiK and the lipid-binding protein UbiJ).</text>
</comment>
<dbReference type="GO" id="GO:0071949">
    <property type="term" value="F:FAD binding"/>
    <property type="evidence" value="ECO:0007669"/>
    <property type="project" value="InterPro"/>
</dbReference>
<comment type="cofactor">
    <cofactor evidence="1">
        <name>FAD</name>
        <dbReference type="ChEBI" id="CHEBI:57692"/>
    </cofactor>
</comment>
<dbReference type="UniPathway" id="UPA00232"/>
<evidence type="ECO:0000313" key="11">
    <source>
        <dbReference type="Proteomes" id="UP000283087"/>
    </source>
</evidence>
<keyword evidence="5" id="KW-0274">FAD</keyword>
<keyword evidence="4" id="KW-0285">Flavoprotein</keyword>